<dbReference type="AlphaFoldDB" id="A0A8K0KL51"/>
<reference evidence="1" key="2">
    <citation type="submission" date="2017-10" db="EMBL/GenBank/DDBJ databases">
        <title>Ladona fulva Genome sequencing and assembly.</title>
        <authorList>
            <person name="Murali S."/>
            <person name="Richards S."/>
            <person name="Bandaranaike D."/>
            <person name="Bellair M."/>
            <person name="Blankenburg K."/>
            <person name="Chao H."/>
            <person name="Dinh H."/>
            <person name="Doddapaneni H."/>
            <person name="Dugan-Rocha S."/>
            <person name="Elkadiri S."/>
            <person name="Gnanaolivu R."/>
            <person name="Hernandez B."/>
            <person name="Skinner E."/>
            <person name="Javaid M."/>
            <person name="Lee S."/>
            <person name="Li M."/>
            <person name="Ming W."/>
            <person name="Munidasa M."/>
            <person name="Muniz J."/>
            <person name="Nguyen L."/>
            <person name="Hughes D."/>
            <person name="Osuji N."/>
            <person name="Pu L.-L."/>
            <person name="Puazo M."/>
            <person name="Qu C."/>
            <person name="Quiroz J."/>
            <person name="Raj R."/>
            <person name="Weissenberger G."/>
            <person name="Xin Y."/>
            <person name="Zou X."/>
            <person name="Han Y."/>
            <person name="Worley K."/>
            <person name="Muzny D."/>
            <person name="Gibbs R."/>
        </authorList>
    </citation>
    <scope>NUCLEOTIDE SEQUENCE</scope>
    <source>
        <strain evidence="1">Sampled in the wild</strain>
    </source>
</reference>
<dbReference type="EMBL" id="KZ309054">
    <property type="protein sequence ID" value="KAG8236622.1"/>
    <property type="molecule type" value="Genomic_DNA"/>
</dbReference>
<protein>
    <submittedName>
        <fullName evidence="1">Uncharacterized protein</fullName>
    </submittedName>
</protein>
<reference evidence="1" key="1">
    <citation type="submission" date="2013-04" db="EMBL/GenBank/DDBJ databases">
        <authorList>
            <person name="Qu J."/>
            <person name="Murali S.C."/>
            <person name="Bandaranaike D."/>
            <person name="Bellair M."/>
            <person name="Blankenburg K."/>
            <person name="Chao H."/>
            <person name="Dinh H."/>
            <person name="Doddapaneni H."/>
            <person name="Downs B."/>
            <person name="Dugan-Rocha S."/>
            <person name="Elkadiri S."/>
            <person name="Gnanaolivu R.D."/>
            <person name="Hernandez B."/>
            <person name="Javaid M."/>
            <person name="Jayaseelan J.C."/>
            <person name="Lee S."/>
            <person name="Li M."/>
            <person name="Ming W."/>
            <person name="Munidasa M."/>
            <person name="Muniz J."/>
            <person name="Nguyen L."/>
            <person name="Ongeri F."/>
            <person name="Osuji N."/>
            <person name="Pu L.-L."/>
            <person name="Puazo M."/>
            <person name="Qu C."/>
            <person name="Quiroz J."/>
            <person name="Raj R."/>
            <person name="Weissenberger G."/>
            <person name="Xin Y."/>
            <person name="Zou X."/>
            <person name="Han Y."/>
            <person name="Richards S."/>
            <person name="Worley K."/>
            <person name="Muzny D."/>
            <person name="Gibbs R."/>
        </authorList>
    </citation>
    <scope>NUCLEOTIDE SEQUENCE</scope>
    <source>
        <strain evidence="1">Sampled in the wild</strain>
    </source>
</reference>
<proteinExistence type="predicted"/>
<dbReference type="OrthoDB" id="118105at2759"/>
<keyword evidence="2" id="KW-1185">Reference proteome</keyword>
<sequence>MDMFKPYRWLAVDESMSYPKKKPMSHLEFHSRLASDLIGKYASRKQVGPRPAVYGKTKKCTTGKSTSVSNSIQLFNVGEHLRTKGTKQLEGREGIAYPLQQEPNKENLKNALLSHVTLVKKFLRRTLNAIK</sequence>
<gene>
    <name evidence="1" type="ORF">J437_LFUL016454</name>
</gene>
<evidence type="ECO:0000313" key="2">
    <source>
        <dbReference type="Proteomes" id="UP000792457"/>
    </source>
</evidence>
<name>A0A8K0KL51_LADFU</name>
<organism evidence="1 2">
    <name type="scientific">Ladona fulva</name>
    <name type="common">Scarce chaser dragonfly</name>
    <name type="synonym">Libellula fulva</name>
    <dbReference type="NCBI Taxonomy" id="123851"/>
    <lineage>
        <taxon>Eukaryota</taxon>
        <taxon>Metazoa</taxon>
        <taxon>Ecdysozoa</taxon>
        <taxon>Arthropoda</taxon>
        <taxon>Hexapoda</taxon>
        <taxon>Insecta</taxon>
        <taxon>Pterygota</taxon>
        <taxon>Palaeoptera</taxon>
        <taxon>Odonata</taxon>
        <taxon>Epiprocta</taxon>
        <taxon>Anisoptera</taxon>
        <taxon>Libelluloidea</taxon>
        <taxon>Libellulidae</taxon>
        <taxon>Ladona</taxon>
    </lineage>
</organism>
<comment type="caution">
    <text evidence="1">The sequence shown here is derived from an EMBL/GenBank/DDBJ whole genome shotgun (WGS) entry which is preliminary data.</text>
</comment>
<evidence type="ECO:0000313" key="1">
    <source>
        <dbReference type="EMBL" id="KAG8236622.1"/>
    </source>
</evidence>
<accession>A0A8K0KL51</accession>
<dbReference type="Proteomes" id="UP000792457">
    <property type="component" value="Unassembled WGS sequence"/>
</dbReference>